<gene>
    <name evidence="1" type="ORF">Q2T52_10135</name>
</gene>
<accession>A0ABT8SVI7</accession>
<keyword evidence="2" id="KW-1185">Reference proteome</keyword>
<dbReference type="RefSeq" id="WP_302076600.1">
    <property type="nucleotide sequence ID" value="NZ_JAUKWQ010000002.1"/>
</dbReference>
<comment type="caution">
    <text evidence="1">The sequence shown here is derived from an EMBL/GenBank/DDBJ whole genome shotgun (WGS) entry which is preliminary data.</text>
</comment>
<sequence>MRHWAASKEFSGMLPDERDERLLTIAHLEPIAARVLASGDCIFDVSRIGADLLELELPTIEAQALKLPRAHAFFLFGQQPCLQVDVQLNLFIEGAYVSRSIEGDGGIDIILVGNDPTFAGNDNQPTGEFLRGVSRYAYFTVPGHKPVASGPFQFANDHDGSLFVDRSVITCAVTLALQAVQYLHHPLADVAIGYDQTAPQELVTKAKARYFEAQLELDWQGYPSMIILGNGPAFRRSNHPEVPGQDKTVVFGMGP</sequence>
<reference evidence="1" key="1">
    <citation type="journal article" date="2015" name="Int. J. Syst. Evol. Microbiol.">
        <title>Rhizobium oryzicola sp. nov., potential plant-growth-promoting endophytic bacteria isolated from rice roots.</title>
        <authorList>
            <person name="Zhang X.X."/>
            <person name="Gao J.S."/>
            <person name="Cao Y.H."/>
            <person name="Sheirdil R.A."/>
            <person name="Wang X.C."/>
            <person name="Zhang L."/>
        </authorList>
    </citation>
    <scope>NUCLEOTIDE SEQUENCE</scope>
    <source>
        <strain evidence="1">05753</strain>
    </source>
</reference>
<name>A0ABT8SVI7_9HYPH</name>
<protein>
    <submittedName>
        <fullName evidence="1">Uncharacterized protein</fullName>
    </submittedName>
</protein>
<dbReference type="Proteomes" id="UP001169006">
    <property type="component" value="Unassembled WGS sequence"/>
</dbReference>
<evidence type="ECO:0000313" key="2">
    <source>
        <dbReference type="Proteomes" id="UP001169006"/>
    </source>
</evidence>
<proteinExistence type="predicted"/>
<organism evidence="1 2">
    <name type="scientific">Rhizobium oryzicola</name>
    <dbReference type="NCBI Taxonomy" id="1232668"/>
    <lineage>
        <taxon>Bacteria</taxon>
        <taxon>Pseudomonadati</taxon>
        <taxon>Pseudomonadota</taxon>
        <taxon>Alphaproteobacteria</taxon>
        <taxon>Hyphomicrobiales</taxon>
        <taxon>Rhizobiaceae</taxon>
        <taxon>Rhizobium/Agrobacterium group</taxon>
        <taxon>Rhizobium</taxon>
    </lineage>
</organism>
<dbReference type="EMBL" id="JAUKWQ010000002">
    <property type="protein sequence ID" value="MDO1582459.1"/>
    <property type="molecule type" value="Genomic_DNA"/>
</dbReference>
<evidence type="ECO:0000313" key="1">
    <source>
        <dbReference type="EMBL" id="MDO1582459.1"/>
    </source>
</evidence>
<reference evidence="1" key="2">
    <citation type="submission" date="2023-07" db="EMBL/GenBank/DDBJ databases">
        <authorList>
            <person name="Sun H."/>
        </authorList>
    </citation>
    <scope>NUCLEOTIDE SEQUENCE</scope>
    <source>
        <strain evidence="1">05753</strain>
    </source>
</reference>